<evidence type="ECO:0000259" key="6">
    <source>
        <dbReference type="Pfam" id="PF06803"/>
    </source>
</evidence>
<keyword evidence="4 5" id="KW-0472">Membrane</keyword>
<dbReference type="GeneID" id="65404227"/>
<keyword evidence="8" id="KW-1185">Reference proteome</keyword>
<evidence type="ECO:0000313" key="8">
    <source>
        <dbReference type="Proteomes" id="UP000318667"/>
    </source>
</evidence>
<evidence type="ECO:0000256" key="3">
    <source>
        <dbReference type="ARBA" id="ARBA00022989"/>
    </source>
</evidence>
<evidence type="ECO:0000313" key="7">
    <source>
        <dbReference type="EMBL" id="TWH85646.1"/>
    </source>
</evidence>
<feature type="domain" description="DUF1232" evidence="6">
    <location>
        <begin position="78"/>
        <end position="113"/>
    </location>
</feature>
<organism evidence="7 8">
    <name type="scientific">Cytobacillus oceanisediminis</name>
    <dbReference type="NCBI Taxonomy" id="665099"/>
    <lineage>
        <taxon>Bacteria</taxon>
        <taxon>Bacillati</taxon>
        <taxon>Bacillota</taxon>
        <taxon>Bacilli</taxon>
        <taxon>Bacillales</taxon>
        <taxon>Bacillaceae</taxon>
        <taxon>Cytobacillus</taxon>
    </lineage>
</organism>
<gene>
    <name evidence="7" type="ORF">IQ19_03069</name>
</gene>
<evidence type="ECO:0000256" key="1">
    <source>
        <dbReference type="ARBA" id="ARBA00004127"/>
    </source>
</evidence>
<comment type="caution">
    <text evidence="7">The sequence shown here is derived from an EMBL/GenBank/DDBJ whole genome shotgun (WGS) entry which is preliminary data.</text>
</comment>
<sequence length="137" mass="15640">MPETETKDYREGYKRFSSRAKRYAEDPEKTSGLLRKATTKANQNKSSLSNIWGKFQLLIDLVKTWSKGDYRHISKKSILFIIASILYFVSPIDLVPDFLAGMGIIDDAAVLGFAVSQITGELEKFKIWKESRTIEIE</sequence>
<accession>A0A562JR68</accession>
<dbReference type="Proteomes" id="UP000318667">
    <property type="component" value="Unassembled WGS sequence"/>
</dbReference>
<dbReference type="Pfam" id="PF06803">
    <property type="entry name" value="DUF1232"/>
    <property type="match status" value="1"/>
</dbReference>
<dbReference type="EMBL" id="VLKI01000008">
    <property type="protein sequence ID" value="TWH85646.1"/>
    <property type="molecule type" value="Genomic_DNA"/>
</dbReference>
<evidence type="ECO:0000256" key="5">
    <source>
        <dbReference type="SAM" id="Phobius"/>
    </source>
</evidence>
<proteinExistence type="predicted"/>
<keyword evidence="3 5" id="KW-1133">Transmembrane helix</keyword>
<dbReference type="OrthoDB" id="9793277at2"/>
<feature type="transmembrane region" description="Helical" evidence="5">
    <location>
        <begin position="73"/>
        <end position="92"/>
    </location>
</feature>
<keyword evidence="2 5" id="KW-0812">Transmembrane</keyword>
<dbReference type="InterPro" id="IPR010652">
    <property type="entry name" value="DUF1232"/>
</dbReference>
<evidence type="ECO:0000256" key="2">
    <source>
        <dbReference type="ARBA" id="ARBA00022692"/>
    </source>
</evidence>
<protein>
    <submittedName>
        <fullName evidence="7">Uncharacterized membrane protein YkvA (DUF1232 family)</fullName>
    </submittedName>
</protein>
<reference evidence="7 8" key="1">
    <citation type="journal article" date="2015" name="Stand. Genomic Sci.">
        <title>Genomic Encyclopedia of Bacterial and Archaeal Type Strains, Phase III: the genomes of soil and plant-associated and newly described type strains.</title>
        <authorList>
            <person name="Whitman W.B."/>
            <person name="Woyke T."/>
            <person name="Klenk H.P."/>
            <person name="Zhou Y."/>
            <person name="Lilburn T.G."/>
            <person name="Beck B.J."/>
            <person name="De Vos P."/>
            <person name="Vandamme P."/>
            <person name="Eisen J.A."/>
            <person name="Garrity G."/>
            <person name="Hugenholtz P."/>
            <person name="Kyrpides N.C."/>
        </authorList>
    </citation>
    <scope>NUCLEOTIDE SEQUENCE [LARGE SCALE GENOMIC DNA]</scope>
    <source>
        <strain evidence="7 8">CGMCC 1.10115</strain>
    </source>
</reference>
<dbReference type="AlphaFoldDB" id="A0A562JR68"/>
<dbReference type="GO" id="GO:0012505">
    <property type="term" value="C:endomembrane system"/>
    <property type="evidence" value="ECO:0007669"/>
    <property type="project" value="UniProtKB-SubCell"/>
</dbReference>
<dbReference type="RefSeq" id="WP_144543168.1">
    <property type="nucleotide sequence ID" value="NZ_CBCSDC010000005.1"/>
</dbReference>
<comment type="subcellular location">
    <subcellularLocation>
        <location evidence="1">Endomembrane system</location>
        <topology evidence="1">Multi-pass membrane protein</topology>
    </subcellularLocation>
</comment>
<evidence type="ECO:0000256" key="4">
    <source>
        <dbReference type="ARBA" id="ARBA00023136"/>
    </source>
</evidence>
<name>A0A562JR68_9BACI</name>